<dbReference type="EMBL" id="LNTY01000060">
    <property type="protein sequence ID" value="KXF79824.1"/>
    <property type="molecule type" value="Genomic_DNA"/>
</dbReference>
<gene>
    <name evidence="2" type="ORF">ATN88_13110</name>
</gene>
<dbReference type="PROSITE" id="PS51257">
    <property type="entry name" value="PROKAR_LIPOPROTEIN"/>
    <property type="match status" value="1"/>
</dbReference>
<proteinExistence type="predicted"/>
<organism evidence="2 3">
    <name type="scientific">Enterovibrio coralii</name>
    <dbReference type="NCBI Taxonomy" id="294935"/>
    <lineage>
        <taxon>Bacteria</taxon>
        <taxon>Pseudomonadati</taxon>
        <taxon>Pseudomonadota</taxon>
        <taxon>Gammaproteobacteria</taxon>
        <taxon>Vibrionales</taxon>
        <taxon>Vibrionaceae</taxon>
        <taxon>Enterovibrio</taxon>
    </lineage>
</organism>
<comment type="caution">
    <text evidence="2">The sequence shown here is derived from an EMBL/GenBank/DDBJ whole genome shotgun (WGS) entry which is preliminary data.</text>
</comment>
<keyword evidence="3" id="KW-1185">Reference proteome</keyword>
<evidence type="ECO:0000313" key="3">
    <source>
        <dbReference type="Proteomes" id="UP000070529"/>
    </source>
</evidence>
<dbReference type="OrthoDB" id="5944162at2"/>
<name>A0A135I328_9GAMM</name>
<feature type="signal peptide" evidence="1">
    <location>
        <begin position="1"/>
        <end position="27"/>
    </location>
</feature>
<sequence>MNLKLGLIFICCTSLVGCALVSPEAYLAERQTLIEKVKESKACCTSFSEIEYTPLNSGPSSERFLIDLNSQVVNINGDNSLVLALELPEGASSIEFRSVNTTSTDLTGGHFAPVVLQLDSNFNQIVKDIYTDFSTNDATIQWKGISGELILKSETKYLLFYTTQELLTQRTASYWSGSRSYEVNVPIEVLNKAPLYKKRSVGFTAKPNTPDGKIEVHVCENGDRSMDQKLSDTCNKS</sequence>
<dbReference type="Proteomes" id="UP000070529">
    <property type="component" value="Unassembled WGS sequence"/>
</dbReference>
<dbReference type="AlphaFoldDB" id="A0A135I328"/>
<keyword evidence="1" id="KW-0732">Signal</keyword>
<evidence type="ECO:0008006" key="4">
    <source>
        <dbReference type="Google" id="ProtNLM"/>
    </source>
</evidence>
<dbReference type="RefSeq" id="WP_067420075.1">
    <property type="nucleotide sequence ID" value="NZ_LNTY01000060.1"/>
</dbReference>
<reference evidence="2 3" key="1">
    <citation type="submission" date="2015-11" db="EMBL/GenBank/DDBJ databases">
        <title>Genomic Taxonomy of the Vibrionaceae.</title>
        <authorList>
            <person name="Gomez-Gil B."/>
            <person name="Enciso-Ibarra J."/>
        </authorList>
    </citation>
    <scope>NUCLEOTIDE SEQUENCE [LARGE SCALE GENOMIC DNA]</scope>
    <source>
        <strain evidence="2 3">CAIM 912</strain>
    </source>
</reference>
<protein>
    <recommendedName>
        <fullName evidence="4">Lipoprotein</fullName>
    </recommendedName>
</protein>
<accession>A0A135I328</accession>
<evidence type="ECO:0000313" key="2">
    <source>
        <dbReference type="EMBL" id="KXF79824.1"/>
    </source>
</evidence>
<evidence type="ECO:0000256" key="1">
    <source>
        <dbReference type="SAM" id="SignalP"/>
    </source>
</evidence>
<feature type="chain" id="PRO_5007465577" description="Lipoprotein" evidence="1">
    <location>
        <begin position="28"/>
        <end position="237"/>
    </location>
</feature>